<sequence length="27" mass="3249">MLVLDSSTVVNKIYQSYKTRRIIYEDI</sequence>
<organism evidence="1 2">
    <name type="scientific">Leptidea sinapis</name>
    <dbReference type="NCBI Taxonomy" id="189913"/>
    <lineage>
        <taxon>Eukaryota</taxon>
        <taxon>Metazoa</taxon>
        <taxon>Ecdysozoa</taxon>
        <taxon>Arthropoda</taxon>
        <taxon>Hexapoda</taxon>
        <taxon>Insecta</taxon>
        <taxon>Pterygota</taxon>
        <taxon>Neoptera</taxon>
        <taxon>Endopterygota</taxon>
        <taxon>Lepidoptera</taxon>
        <taxon>Glossata</taxon>
        <taxon>Ditrysia</taxon>
        <taxon>Papilionoidea</taxon>
        <taxon>Pieridae</taxon>
        <taxon>Dismorphiinae</taxon>
        <taxon>Leptidea</taxon>
    </lineage>
</organism>
<evidence type="ECO:0000313" key="1">
    <source>
        <dbReference type="EMBL" id="VVD04337.1"/>
    </source>
</evidence>
<protein>
    <submittedName>
        <fullName evidence="1">Uncharacterized protein</fullName>
    </submittedName>
</protein>
<gene>
    <name evidence="1" type="ORF">LSINAPIS_LOCUS14108</name>
</gene>
<dbReference type="AlphaFoldDB" id="A0A5E4R1V8"/>
<proteinExistence type="predicted"/>
<name>A0A5E4R1V8_9NEOP</name>
<dbReference type="EMBL" id="FZQP02006858">
    <property type="protein sequence ID" value="VVD04337.1"/>
    <property type="molecule type" value="Genomic_DNA"/>
</dbReference>
<accession>A0A5E4R1V8</accession>
<keyword evidence="2" id="KW-1185">Reference proteome</keyword>
<dbReference type="Proteomes" id="UP000324832">
    <property type="component" value="Unassembled WGS sequence"/>
</dbReference>
<evidence type="ECO:0000313" key="2">
    <source>
        <dbReference type="Proteomes" id="UP000324832"/>
    </source>
</evidence>
<reference evidence="1 2" key="1">
    <citation type="submission" date="2017-07" db="EMBL/GenBank/DDBJ databases">
        <authorList>
            <person name="Talla V."/>
            <person name="Backstrom N."/>
        </authorList>
    </citation>
    <scope>NUCLEOTIDE SEQUENCE [LARGE SCALE GENOMIC DNA]</scope>
</reference>